<sequence>MQIAILPTFLLFLPAIVAACEGECIIGITNAFISNYTIPVNILLEQLTNEVVTKVLSNRRYTSPPISLMGPLLSAFHETAYAYLENAIFPSYFHGKCQRRDPENPDGPFVNPPGCPNPDCPVVCGTPGSMVHFYPKLRYIAFNATRHQLVDFASPGNEAYQAVERGVMSEIESGGGRRNTVSRAAGTRMPKQWRHEKAKSQIREIMGQVSSRLEKICGGMHGLPKCSWEKEMKEFILSYP</sequence>
<keyword evidence="3" id="KW-1185">Reference proteome</keyword>
<proteinExistence type="predicted"/>
<dbReference type="AlphaFoldDB" id="A0A8H5M374"/>
<dbReference type="EMBL" id="JAACJP010000017">
    <property type="protein sequence ID" value="KAF5379223.1"/>
    <property type="molecule type" value="Genomic_DNA"/>
</dbReference>
<keyword evidence="1" id="KW-0732">Signal</keyword>
<name>A0A8H5M374_9AGAR</name>
<reference evidence="2 3" key="1">
    <citation type="journal article" date="2020" name="ISME J.">
        <title>Uncovering the hidden diversity of litter-decomposition mechanisms in mushroom-forming fungi.</title>
        <authorList>
            <person name="Floudas D."/>
            <person name="Bentzer J."/>
            <person name="Ahren D."/>
            <person name="Johansson T."/>
            <person name="Persson P."/>
            <person name="Tunlid A."/>
        </authorList>
    </citation>
    <scope>NUCLEOTIDE SEQUENCE [LARGE SCALE GENOMIC DNA]</scope>
    <source>
        <strain evidence="2 3">CBS 661.87</strain>
    </source>
</reference>
<evidence type="ECO:0000313" key="3">
    <source>
        <dbReference type="Proteomes" id="UP000565441"/>
    </source>
</evidence>
<evidence type="ECO:0000256" key="1">
    <source>
        <dbReference type="SAM" id="SignalP"/>
    </source>
</evidence>
<dbReference type="OrthoDB" id="3255642at2759"/>
<feature type="chain" id="PRO_5034765619" evidence="1">
    <location>
        <begin position="20"/>
        <end position="240"/>
    </location>
</feature>
<evidence type="ECO:0000313" key="2">
    <source>
        <dbReference type="EMBL" id="KAF5379223.1"/>
    </source>
</evidence>
<comment type="caution">
    <text evidence="2">The sequence shown here is derived from an EMBL/GenBank/DDBJ whole genome shotgun (WGS) entry which is preliminary data.</text>
</comment>
<organism evidence="2 3">
    <name type="scientific">Tricholomella constricta</name>
    <dbReference type="NCBI Taxonomy" id="117010"/>
    <lineage>
        <taxon>Eukaryota</taxon>
        <taxon>Fungi</taxon>
        <taxon>Dikarya</taxon>
        <taxon>Basidiomycota</taxon>
        <taxon>Agaricomycotina</taxon>
        <taxon>Agaricomycetes</taxon>
        <taxon>Agaricomycetidae</taxon>
        <taxon>Agaricales</taxon>
        <taxon>Tricholomatineae</taxon>
        <taxon>Lyophyllaceae</taxon>
        <taxon>Tricholomella</taxon>
    </lineage>
</organism>
<protein>
    <submittedName>
        <fullName evidence="2">Uncharacterized protein</fullName>
    </submittedName>
</protein>
<feature type="signal peptide" evidence="1">
    <location>
        <begin position="1"/>
        <end position="19"/>
    </location>
</feature>
<dbReference type="Proteomes" id="UP000565441">
    <property type="component" value="Unassembled WGS sequence"/>
</dbReference>
<accession>A0A8H5M374</accession>
<gene>
    <name evidence="2" type="ORF">D9615_005922</name>
</gene>